<evidence type="ECO:0000256" key="1">
    <source>
        <dbReference type="SAM" id="MobiDB-lite"/>
    </source>
</evidence>
<accession>I0UZW4</accession>
<dbReference type="AlphaFoldDB" id="I0UZW4"/>
<evidence type="ECO:0000313" key="2">
    <source>
        <dbReference type="EMBL" id="EID53417.1"/>
    </source>
</evidence>
<dbReference type="Proteomes" id="UP000004691">
    <property type="component" value="Unassembled WGS sequence"/>
</dbReference>
<feature type="region of interest" description="Disordered" evidence="1">
    <location>
        <begin position="1"/>
        <end position="67"/>
    </location>
</feature>
<feature type="compositionally biased region" description="Basic residues" evidence="1">
    <location>
        <begin position="34"/>
        <end position="46"/>
    </location>
</feature>
<evidence type="ECO:0008006" key="4">
    <source>
        <dbReference type="Google" id="ProtNLM"/>
    </source>
</evidence>
<gene>
    <name evidence="2" type="ORF">SacxiDRAFT_1158</name>
</gene>
<dbReference type="SUPFAM" id="SSF53335">
    <property type="entry name" value="S-adenosyl-L-methionine-dependent methyltransferases"/>
    <property type="match status" value="1"/>
</dbReference>
<dbReference type="EMBL" id="JH636049">
    <property type="protein sequence ID" value="EID53417.1"/>
    <property type="molecule type" value="Genomic_DNA"/>
</dbReference>
<proteinExistence type="predicted"/>
<name>I0UZW4_9PSEU</name>
<feature type="compositionally biased region" description="Low complexity" evidence="1">
    <location>
        <begin position="54"/>
        <end position="67"/>
    </location>
</feature>
<organism evidence="2 3">
    <name type="scientific">Saccharomonospora xinjiangensis XJ-54</name>
    <dbReference type="NCBI Taxonomy" id="882086"/>
    <lineage>
        <taxon>Bacteria</taxon>
        <taxon>Bacillati</taxon>
        <taxon>Actinomycetota</taxon>
        <taxon>Actinomycetes</taxon>
        <taxon>Pseudonocardiales</taxon>
        <taxon>Pseudonocardiaceae</taxon>
        <taxon>Saccharomonospora</taxon>
    </lineage>
</organism>
<dbReference type="eggNOG" id="COG1574">
    <property type="taxonomic scope" value="Bacteria"/>
</dbReference>
<dbReference type="Pfam" id="PF04672">
    <property type="entry name" value="Methyltransf_19"/>
    <property type="match status" value="1"/>
</dbReference>
<dbReference type="Gene3D" id="3.40.50.150">
    <property type="entry name" value="Vaccinia Virus protein VP39"/>
    <property type="match status" value="1"/>
</dbReference>
<protein>
    <recommendedName>
        <fullName evidence="4">S-adenosyl methyltransferase</fullName>
    </recommendedName>
</protein>
<dbReference type="STRING" id="882086.SacxiDRAFT_1158"/>
<dbReference type="InterPro" id="IPR006764">
    <property type="entry name" value="SAM_dep_MeTrfase_SAV2177_type"/>
</dbReference>
<reference evidence="2 3" key="1">
    <citation type="submission" date="2012-01" db="EMBL/GenBank/DDBJ databases">
        <title>Improved High-Quality Draft sequence of Saccharomonospora xinjiangensis XJ-54.</title>
        <authorList>
            <consortium name="US DOE Joint Genome Institute"/>
            <person name="Lucas S."/>
            <person name="Han J."/>
            <person name="Lapidus A."/>
            <person name="Cheng J.-F."/>
            <person name="Goodwin L."/>
            <person name="Pitluck S."/>
            <person name="Peters L."/>
            <person name="Mikhailova N."/>
            <person name="Teshima H."/>
            <person name="Detter J.C."/>
            <person name="Han C."/>
            <person name="Tapia R."/>
            <person name="Land M."/>
            <person name="Hauser L."/>
            <person name="Kyrpides N."/>
            <person name="Ivanova N."/>
            <person name="Pagani I."/>
            <person name="Brambilla E.-M."/>
            <person name="Klenk H.-P."/>
            <person name="Woyke T."/>
        </authorList>
    </citation>
    <scope>NUCLEOTIDE SEQUENCE [LARGE SCALE GENOMIC DNA]</scope>
    <source>
        <strain evidence="2 3">XJ-54</strain>
    </source>
</reference>
<dbReference type="HOGENOM" id="CLU_914952_0_0_11"/>
<keyword evidence="3" id="KW-1185">Reference proteome</keyword>
<evidence type="ECO:0000313" key="3">
    <source>
        <dbReference type="Proteomes" id="UP000004691"/>
    </source>
</evidence>
<dbReference type="InterPro" id="IPR029063">
    <property type="entry name" value="SAM-dependent_MTases_sf"/>
</dbReference>
<sequence>MSFGGPQTTEDHGARGAVGRMRSVLGTWQCPRERPKKHRTTPRCRAARWPPTSPASGTSGSAGTTTARATAHWRNASSCAARTFPISSARSGRWSGVRCATSPSGEWDQFLDLGSGLPDRGYVHHVAQEVNPACRVVYVDLDATLAADAEELLAGTSGARFVVADCRDVDAVLDHPVVREVLDPARPFAVLMTELLLHVPDSERPEELVSAWVEAMPGGSHLVISHFGEDEDVLAGFRIFERLRFGRFPEVSLRPRQRVAEFFAGLDLVEPGVVPAPLWRPGPGDETVLNPEDVRMFAGIGRKR</sequence>